<proteinExistence type="predicted"/>
<name>A0A8T0H3C9_CERPU</name>
<dbReference type="SUPFAM" id="SSF52833">
    <property type="entry name" value="Thioredoxin-like"/>
    <property type="match status" value="1"/>
</dbReference>
<organism evidence="3 4">
    <name type="scientific">Ceratodon purpureus</name>
    <name type="common">Fire moss</name>
    <name type="synonym">Dicranum purpureum</name>
    <dbReference type="NCBI Taxonomy" id="3225"/>
    <lineage>
        <taxon>Eukaryota</taxon>
        <taxon>Viridiplantae</taxon>
        <taxon>Streptophyta</taxon>
        <taxon>Embryophyta</taxon>
        <taxon>Bryophyta</taxon>
        <taxon>Bryophytina</taxon>
        <taxon>Bryopsida</taxon>
        <taxon>Dicranidae</taxon>
        <taxon>Pseudoditrichales</taxon>
        <taxon>Ditrichaceae</taxon>
        <taxon>Ceratodon</taxon>
    </lineage>
</organism>
<dbReference type="Gene3D" id="3.40.30.10">
    <property type="entry name" value="Glutaredoxin"/>
    <property type="match status" value="1"/>
</dbReference>
<evidence type="ECO:0000256" key="1">
    <source>
        <dbReference type="SAM" id="MobiDB-lite"/>
    </source>
</evidence>
<sequence>MAETQRAQSSAQRTSGLGAAGEGSGLGVGEGFATRSLGDSSLPVNFHGNLASAESDEELLSLLQRAKASKRPAVVTYGAPWCHACRHMLPTFCNLSNDYESASFIYADVDKCYETTRDVRYTPTFRFYRDGEKVDEFYGAGPQRLRDRVWLHT</sequence>
<dbReference type="PANTHER" id="PTHR47571:SF1">
    <property type="entry name" value="THIOREDOXIN-LIKE 3-3"/>
    <property type="match status" value="1"/>
</dbReference>
<dbReference type="EMBL" id="CM026428">
    <property type="protein sequence ID" value="KAG0566581.1"/>
    <property type="molecule type" value="Genomic_DNA"/>
</dbReference>
<reference evidence="3" key="1">
    <citation type="submission" date="2020-06" db="EMBL/GenBank/DDBJ databases">
        <title>WGS assembly of Ceratodon purpureus strain R40.</title>
        <authorList>
            <person name="Carey S.B."/>
            <person name="Jenkins J."/>
            <person name="Shu S."/>
            <person name="Lovell J.T."/>
            <person name="Sreedasyam A."/>
            <person name="Maumus F."/>
            <person name="Tiley G.P."/>
            <person name="Fernandez-Pozo N."/>
            <person name="Barry K."/>
            <person name="Chen C."/>
            <person name="Wang M."/>
            <person name="Lipzen A."/>
            <person name="Daum C."/>
            <person name="Saski C.A."/>
            <person name="Payton A.C."/>
            <person name="Mcbreen J.C."/>
            <person name="Conrad R.E."/>
            <person name="Kollar L.M."/>
            <person name="Olsson S."/>
            <person name="Huttunen S."/>
            <person name="Landis J.B."/>
            <person name="Wickett N.J."/>
            <person name="Johnson M.G."/>
            <person name="Rensing S.A."/>
            <person name="Grimwood J."/>
            <person name="Schmutz J."/>
            <person name="Mcdaniel S.F."/>
        </authorList>
    </citation>
    <scope>NUCLEOTIDE SEQUENCE</scope>
    <source>
        <strain evidence="3">R40</strain>
    </source>
</reference>
<gene>
    <name evidence="3" type="ORF">KC19_7G074400</name>
</gene>
<dbReference type="InterPro" id="IPR044193">
    <property type="entry name" value="TRL33"/>
</dbReference>
<feature type="region of interest" description="Disordered" evidence="1">
    <location>
        <begin position="1"/>
        <end position="22"/>
    </location>
</feature>
<dbReference type="AlphaFoldDB" id="A0A8T0H3C9"/>
<dbReference type="Proteomes" id="UP000822688">
    <property type="component" value="Chromosome 7"/>
</dbReference>
<dbReference type="CDD" id="cd02947">
    <property type="entry name" value="TRX_family"/>
    <property type="match status" value="1"/>
</dbReference>
<dbReference type="PANTHER" id="PTHR47571">
    <property type="entry name" value="THIOREDOXIN-LIKE 3-3"/>
    <property type="match status" value="1"/>
</dbReference>
<evidence type="ECO:0000313" key="3">
    <source>
        <dbReference type="EMBL" id="KAG0566581.1"/>
    </source>
</evidence>
<comment type="caution">
    <text evidence="3">The sequence shown here is derived from an EMBL/GenBank/DDBJ whole genome shotgun (WGS) entry which is preliminary data.</text>
</comment>
<feature type="domain" description="Thioredoxin" evidence="2">
    <location>
        <begin position="67"/>
        <end position="145"/>
    </location>
</feature>
<protein>
    <recommendedName>
        <fullName evidence="2">Thioredoxin domain-containing protein</fullName>
    </recommendedName>
</protein>
<dbReference type="Pfam" id="PF00085">
    <property type="entry name" value="Thioredoxin"/>
    <property type="match status" value="1"/>
</dbReference>
<accession>A0A8T0H3C9</accession>
<dbReference type="InterPro" id="IPR036249">
    <property type="entry name" value="Thioredoxin-like_sf"/>
</dbReference>
<dbReference type="InterPro" id="IPR013766">
    <property type="entry name" value="Thioredoxin_domain"/>
</dbReference>
<evidence type="ECO:0000259" key="2">
    <source>
        <dbReference type="Pfam" id="PF00085"/>
    </source>
</evidence>
<feature type="compositionally biased region" description="Polar residues" evidence="1">
    <location>
        <begin position="1"/>
        <end position="14"/>
    </location>
</feature>
<evidence type="ECO:0000313" key="4">
    <source>
        <dbReference type="Proteomes" id="UP000822688"/>
    </source>
</evidence>
<keyword evidence="4" id="KW-1185">Reference proteome</keyword>